<organism evidence="2 3">
    <name type="scientific">Novilysobacter luteus</name>
    <dbReference type="NCBI Taxonomy" id="2822368"/>
    <lineage>
        <taxon>Bacteria</taxon>
        <taxon>Pseudomonadati</taxon>
        <taxon>Pseudomonadota</taxon>
        <taxon>Gammaproteobacteria</taxon>
        <taxon>Lysobacterales</taxon>
        <taxon>Lysobacteraceae</taxon>
        <taxon>Novilysobacter</taxon>
    </lineage>
</organism>
<feature type="compositionally biased region" description="Basic residues" evidence="1">
    <location>
        <begin position="11"/>
        <end position="30"/>
    </location>
</feature>
<feature type="region of interest" description="Disordered" evidence="1">
    <location>
        <begin position="1"/>
        <end position="64"/>
    </location>
</feature>
<reference evidence="2 3" key="1">
    <citation type="submission" date="2021-04" db="EMBL/GenBank/DDBJ databases">
        <authorList>
            <person name="Rodrigo-Torres L."/>
            <person name="Arahal R. D."/>
            <person name="Lucena T."/>
        </authorList>
    </citation>
    <scope>NUCLEOTIDE SEQUENCE [LARGE SCALE GENOMIC DNA]</scope>
    <source>
        <strain evidence="2 3">CECT 30171</strain>
    </source>
</reference>
<evidence type="ECO:0008006" key="4">
    <source>
        <dbReference type="Google" id="ProtNLM"/>
    </source>
</evidence>
<evidence type="ECO:0000256" key="1">
    <source>
        <dbReference type="SAM" id="MobiDB-lite"/>
    </source>
</evidence>
<proteinExistence type="predicted"/>
<dbReference type="Pfam" id="PF13279">
    <property type="entry name" value="4HBT_2"/>
    <property type="match status" value="1"/>
</dbReference>
<name>A0ABM8UG68_9GAMM</name>
<evidence type="ECO:0000313" key="2">
    <source>
        <dbReference type="EMBL" id="CAG4974524.1"/>
    </source>
</evidence>
<protein>
    <recommendedName>
        <fullName evidence="4">Acyl-CoA thioesterase</fullName>
    </recommendedName>
</protein>
<dbReference type="InterPro" id="IPR050563">
    <property type="entry name" value="4-hydroxybenzoyl-CoA_TE"/>
</dbReference>
<dbReference type="PANTHER" id="PTHR31793">
    <property type="entry name" value="4-HYDROXYBENZOYL-COA THIOESTERASE FAMILY MEMBER"/>
    <property type="match status" value="1"/>
</dbReference>
<dbReference type="InterPro" id="IPR029069">
    <property type="entry name" value="HotDog_dom_sf"/>
</dbReference>
<dbReference type="Proteomes" id="UP000680116">
    <property type="component" value="Chromosome"/>
</dbReference>
<dbReference type="CDD" id="cd00586">
    <property type="entry name" value="4HBT"/>
    <property type="match status" value="1"/>
</dbReference>
<keyword evidence="3" id="KW-1185">Reference proteome</keyword>
<feature type="compositionally biased region" description="Basic and acidic residues" evidence="1">
    <location>
        <begin position="1"/>
        <end position="10"/>
    </location>
</feature>
<dbReference type="SUPFAM" id="SSF54637">
    <property type="entry name" value="Thioesterase/thiol ester dehydrase-isomerase"/>
    <property type="match status" value="1"/>
</dbReference>
<dbReference type="Gene3D" id="3.10.129.10">
    <property type="entry name" value="Hotdog Thioesterase"/>
    <property type="match status" value="1"/>
</dbReference>
<dbReference type="EMBL" id="OU015430">
    <property type="protein sequence ID" value="CAG4974524.1"/>
    <property type="molecule type" value="Genomic_DNA"/>
</dbReference>
<accession>A0ABM8UG68</accession>
<sequence length="200" mass="21484">MSDDTPDKPAAKKAARKTTRRKTTSRKKPVTPKAEATSPLVEAAGTVKADATATSSQPVSPKAPRAATSAGLITVPMAVRWRDLDAFNHVNNSKYLSYLEEARLQWMLTVPGMGMDDHVAPVVAAAQLNYRRPIAWPAQVEIELSVERLGNTSLTIGHRIVDANDRGVLFCDGHVVMVWIDRDSGSAAALPDAVREACGG</sequence>
<dbReference type="PANTHER" id="PTHR31793:SF24">
    <property type="entry name" value="LONG-CHAIN ACYL-COA THIOESTERASE FADM"/>
    <property type="match status" value="1"/>
</dbReference>
<evidence type="ECO:0000313" key="3">
    <source>
        <dbReference type="Proteomes" id="UP000680116"/>
    </source>
</evidence>
<gene>
    <name evidence="2" type="ORF">LYB30171_01695</name>
</gene>